<name>A0ABS4KXR8_STRAV</name>
<organism evidence="1 2">
    <name type="scientific">Streptomyces avidinii</name>
    <dbReference type="NCBI Taxonomy" id="1895"/>
    <lineage>
        <taxon>Bacteria</taxon>
        <taxon>Bacillati</taxon>
        <taxon>Actinomycetota</taxon>
        <taxon>Actinomycetes</taxon>
        <taxon>Kitasatosporales</taxon>
        <taxon>Streptomycetaceae</taxon>
        <taxon>Streptomyces</taxon>
    </lineage>
</organism>
<accession>A0ABS4KXR8</accession>
<evidence type="ECO:0008006" key="3">
    <source>
        <dbReference type="Google" id="ProtNLM"/>
    </source>
</evidence>
<proteinExistence type="predicted"/>
<evidence type="ECO:0000313" key="1">
    <source>
        <dbReference type="EMBL" id="MBP2034834.1"/>
    </source>
</evidence>
<dbReference type="Proteomes" id="UP001519310">
    <property type="component" value="Unassembled WGS sequence"/>
</dbReference>
<sequence length="226" mass="23728">MALDDPHPPSGDEPAGLSAVRGEASMYSDAELLAGGELLPCGRPLGHAWQQARGAAGASDEHSSRCPHCREAVEGLTALDRATRALRAEERPDGHSLATRVINAVRSEVRLGTMLLLDDPDHDLRIAESAAAKVLRRAADTVPGIRAASCRVAAAKGAHAVHVVVITVAATLDQPLRGRAEAVRQAVLHSAEHLLGLAVTSVDVEVNAVLGRSRVPGDDRSELSER</sequence>
<dbReference type="RefSeq" id="WP_189965528.1">
    <property type="nucleotide sequence ID" value="NZ_BMVL01000002.1"/>
</dbReference>
<evidence type="ECO:0000313" key="2">
    <source>
        <dbReference type="Proteomes" id="UP001519310"/>
    </source>
</evidence>
<keyword evidence="2" id="KW-1185">Reference proteome</keyword>
<dbReference type="EMBL" id="JAGGLQ010000001">
    <property type="protein sequence ID" value="MBP2034834.1"/>
    <property type="molecule type" value="Genomic_DNA"/>
</dbReference>
<gene>
    <name evidence="1" type="ORF">J2Z77_000618</name>
</gene>
<comment type="caution">
    <text evidence="1">The sequence shown here is derived from an EMBL/GenBank/DDBJ whole genome shotgun (WGS) entry which is preliminary data.</text>
</comment>
<protein>
    <recommendedName>
        <fullName evidence="3">Alkaline shock family protein YloU</fullName>
    </recommendedName>
</protein>
<reference evidence="1 2" key="1">
    <citation type="submission" date="2021-03" db="EMBL/GenBank/DDBJ databases">
        <title>Genomic Encyclopedia of Type Strains, Phase IV (KMG-IV): sequencing the most valuable type-strain genomes for metagenomic binning, comparative biology and taxonomic classification.</title>
        <authorList>
            <person name="Goeker M."/>
        </authorList>
    </citation>
    <scope>NUCLEOTIDE SEQUENCE [LARGE SCALE GENOMIC DNA]</scope>
    <source>
        <strain evidence="1 2">DSM 40526</strain>
    </source>
</reference>